<proteinExistence type="predicted"/>
<reference evidence="1 2" key="1">
    <citation type="submission" date="2020-09" db="EMBL/GenBank/DDBJ databases">
        <title>Paenibacillus sp. strain PR3 16S rRNA gene Genome sequencing and assembly.</title>
        <authorList>
            <person name="Kim J."/>
        </authorList>
    </citation>
    <scope>NUCLEOTIDE SEQUENCE [LARGE SCALE GENOMIC DNA]</scope>
    <source>
        <strain evidence="1 2">PR3</strain>
    </source>
</reference>
<evidence type="ECO:0000313" key="1">
    <source>
        <dbReference type="EMBL" id="MBD3921069.1"/>
    </source>
</evidence>
<name>A0ABR8MYP2_9BACL</name>
<sequence length="68" mass="8069">MKIEGVFHKCGKENQCEKQSDFLQIPVQSEALKQQSGLPAAGDRFYPRIYFFYIVRFHYYRCLLFDAV</sequence>
<dbReference type="EMBL" id="JACXZA010000005">
    <property type="protein sequence ID" value="MBD3921069.1"/>
    <property type="molecule type" value="Genomic_DNA"/>
</dbReference>
<evidence type="ECO:0000313" key="2">
    <source>
        <dbReference type="Proteomes" id="UP000609346"/>
    </source>
</evidence>
<accession>A0ABR8MYP2</accession>
<protein>
    <submittedName>
        <fullName evidence="1">Uncharacterized protein</fullName>
    </submittedName>
</protein>
<dbReference type="Proteomes" id="UP000609346">
    <property type="component" value="Unassembled WGS sequence"/>
</dbReference>
<gene>
    <name evidence="1" type="ORF">H8B09_20045</name>
</gene>
<organism evidence="1 2">
    <name type="scientific">Paenibacillus terricola</name>
    <dbReference type="NCBI Taxonomy" id="2763503"/>
    <lineage>
        <taxon>Bacteria</taxon>
        <taxon>Bacillati</taxon>
        <taxon>Bacillota</taxon>
        <taxon>Bacilli</taxon>
        <taxon>Bacillales</taxon>
        <taxon>Paenibacillaceae</taxon>
        <taxon>Paenibacillus</taxon>
    </lineage>
</organism>
<keyword evidence="2" id="KW-1185">Reference proteome</keyword>
<dbReference type="RefSeq" id="WP_191205367.1">
    <property type="nucleotide sequence ID" value="NZ_JACXZA010000005.1"/>
</dbReference>
<comment type="caution">
    <text evidence="1">The sequence shown here is derived from an EMBL/GenBank/DDBJ whole genome shotgun (WGS) entry which is preliminary data.</text>
</comment>